<dbReference type="InterPro" id="IPR004155">
    <property type="entry name" value="PBS_lyase_HEAT"/>
</dbReference>
<dbReference type="InterPro" id="IPR016024">
    <property type="entry name" value="ARM-type_fold"/>
</dbReference>
<evidence type="ECO:0000259" key="1">
    <source>
        <dbReference type="SMART" id="SM00860"/>
    </source>
</evidence>
<dbReference type="InterPro" id="IPR018958">
    <property type="entry name" value="Knr4/Smi1-like_dom"/>
</dbReference>
<name>A0AAC9PTA7_9PSEU</name>
<dbReference type="InterPro" id="IPR037883">
    <property type="entry name" value="Knr4/Smi1-like_sf"/>
</dbReference>
<dbReference type="Gene3D" id="3.40.1580.10">
    <property type="entry name" value="SMI1/KNR4-like"/>
    <property type="match status" value="1"/>
</dbReference>
<gene>
    <name evidence="2" type="ORF">UA74_19020</name>
</gene>
<dbReference type="SUPFAM" id="SSF48371">
    <property type="entry name" value="ARM repeat"/>
    <property type="match status" value="1"/>
</dbReference>
<dbReference type="InterPro" id="IPR011989">
    <property type="entry name" value="ARM-like"/>
</dbReference>
<dbReference type="KEGG" id="acad:UA74_19020"/>
<organism evidence="2 3">
    <name type="scientific">Actinoalloteichus fjordicus</name>
    <dbReference type="NCBI Taxonomy" id="1612552"/>
    <lineage>
        <taxon>Bacteria</taxon>
        <taxon>Bacillati</taxon>
        <taxon>Actinomycetota</taxon>
        <taxon>Actinomycetes</taxon>
        <taxon>Pseudonocardiales</taxon>
        <taxon>Pseudonocardiaceae</taxon>
        <taxon>Actinoalloteichus</taxon>
    </lineage>
</organism>
<dbReference type="Pfam" id="PF13646">
    <property type="entry name" value="HEAT_2"/>
    <property type="match status" value="1"/>
</dbReference>
<dbReference type="EMBL" id="CP016076">
    <property type="protein sequence ID" value="APU15832.1"/>
    <property type="molecule type" value="Genomic_DNA"/>
</dbReference>
<protein>
    <recommendedName>
        <fullName evidence="1">Knr4/Smi1-like domain-containing protein</fullName>
    </recommendedName>
</protein>
<dbReference type="Proteomes" id="UP000185511">
    <property type="component" value="Chromosome"/>
</dbReference>
<accession>A0AAC9PTA7</accession>
<dbReference type="Gene3D" id="1.25.10.10">
    <property type="entry name" value="Leucine-rich Repeat Variant"/>
    <property type="match status" value="2"/>
</dbReference>
<dbReference type="SMART" id="SM00567">
    <property type="entry name" value="EZ_HEAT"/>
    <property type="match status" value="3"/>
</dbReference>
<keyword evidence="3" id="KW-1185">Reference proteome</keyword>
<evidence type="ECO:0000313" key="3">
    <source>
        <dbReference type="Proteomes" id="UP000185511"/>
    </source>
</evidence>
<proteinExistence type="predicted"/>
<sequence length="409" mass="44264">MDTRSSRILEKLARAKADPSLLKSFGAAKHEFTLNPPLPESAIVGFEAEHGVTLPADYRRFLLELGDGGAGPSYGLLRLSAAYTEPFDYPGALTEPSAFVPGTEYSTGWWDDFPGPDDRRPDPLQGTLSVVHHGCSDFTQLVVTGPGRGRLVNVNWDGAVPPYVLEDLDFLSWYERWLDELLAGHRVAGFGDKLPGDEGILIDILATDPAPSRRSRAATSLAQLARLSPTAVRALETATTDPAAAVRTAVLGVAWRCDIEIENAARAALSDPEAAVRAEAISVLRVRRTADLAEQARAQLTTDDPELIRRALQALGDSADLTSADIAPLLNREDHRIRTSAAFHLGDARDSATEALAHALADEHPGVRLLAVQTASRRDDRALLPLLRRMLATESDETVVVNLRRVLGE</sequence>
<feature type="domain" description="Knr4/Smi1-like" evidence="1">
    <location>
        <begin position="37"/>
        <end position="184"/>
    </location>
</feature>
<dbReference type="SUPFAM" id="SSF160631">
    <property type="entry name" value="SMI1/KNR4-like"/>
    <property type="match status" value="1"/>
</dbReference>
<dbReference type="RefSeq" id="WP_075741485.1">
    <property type="nucleotide sequence ID" value="NZ_CP016076.1"/>
</dbReference>
<reference evidence="3" key="1">
    <citation type="submission" date="2016-06" db="EMBL/GenBank/DDBJ databases">
        <title>Complete genome sequence of Actinoalloteichus fjordicus DSM 46855 (=ADI127-17), type strain of the new species Actinoalloteichus fjordicus.</title>
        <authorList>
            <person name="Ruckert C."/>
            <person name="Nouioui I."/>
            <person name="Willmese J."/>
            <person name="van Wezel G."/>
            <person name="Klenk H.-P."/>
            <person name="Kalinowski J."/>
            <person name="Zotchev S.B."/>
        </authorList>
    </citation>
    <scope>NUCLEOTIDE SEQUENCE [LARGE SCALE GENOMIC DNA]</scope>
    <source>
        <strain evidence="3">ADI127-7</strain>
    </source>
</reference>
<dbReference type="AlphaFoldDB" id="A0AAC9PTA7"/>
<evidence type="ECO:0000313" key="2">
    <source>
        <dbReference type="EMBL" id="APU15832.1"/>
    </source>
</evidence>
<dbReference type="SMART" id="SM00860">
    <property type="entry name" value="SMI1_KNR4"/>
    <property type="match status" value="1"/>
</dbReference>